<dbReference type="Proteomes" id="UP001642540">
    <property type="component" value="Unassembled WGS sequence"/>
</dbReference>
<reference evidence="1 2" key="1">
    <citation type="submission" date="2024-08" db="EMBL/GenBank/DDBJ databases">
        <authorList>
            <person name="Cucini C."/>
            <person name="Frati F."/>
        </authorList>
    </citation>
    <scope>NUCLEOTIDE SEQUENCE [LARGE SCALE GENOMIC DNA]</scope>
</reference>
<sequence length="107" mass="12316">MADRQVEFVGELQPNHPILRLIIDNQVGNFIPSIEEMNFDAAKKKEICRNKWIISRADAYGQAMNVVRVGPKFYKTTVDTGILGILFPANHPEIEFKLILIRNWSYV</sequence>
<accession>A0ABP1QZD9</accession>
<evidence type="ECO:0000313" key="1">
    <source>
        <dbReference type="EMBL" id="CAL8115896.1"/>
    </source>
</evidence>
<name>A0ABP1QZD9_9HEXA</name>
<gene>
    <name evidence="1" type="ORF">ODALV1_LOCUS17060</name>
</gene>
<dbReference type="EMBL" id="CAXLJM020000051">
    <property type="protein sequence ID" value="CAL8115896.1"/>
    <property type="molecule type" value="Genomic_DNA"/>
</dbReference>
<keyword evidence="2" id="KW-1185">Reference proteome</keyword>
<proteinExistence type="predicted"/>
<comment type="caution">
    <text evidence="1">The sequence shown here is derived from an EMBL/GenBank/DDBJ whole genome shotgun (WGS) entry which is preliminary data.</text>
</comment>
<evidence type="ECO:0000313" key="2">
    <source>
        <dbReference type="Proteomes" id="UP001642540"/>
    </source>
</evidence>
<organism evidence="1 2">
    <name type="scientific">Orchesella dallaii</name>
    <dbReference type="NCBI Taxonomy" id="48710"/>
    <lineage>
        <taxon>Eukaryota</taxon>
        <taxon>Metazoa</taxon>
        <taxon>Ecdysozoa</taxon>
        <taxon>Arthropoda</taxon>
        <taxon>Hexapoda</taxon>
        <taxon>Collembola</taxon>
        <taxon>Entomobryomorpha</taxon>
        <taxon>Entomobryoidea</taxon>
        <taxon>Orchesellidae</taxon>
        <taxon>Orchesellinae</taxon>
        <taxon>Orchesella</taxon>
    </lineage>
</organism>
<protein>
    <submittedName>
        <fullName evidence="1">Uncharacterized protein</fullName>
    </submittedName>
</protein>